<name>A0A084T0Y0_9BACT</name>
<evidence type="ECO:0000256" key="1">
    <source>
        <dbReference type="SAM" id="MobiDB-lite"/>
    </source>
</evidence>
<keyword evidence="2" id="KW-0732">Signal</keyword>
<protein>
    <recommendedName>
        <fullName evidence="3">5'-Nucleotidase C-terminal domain-containing protein</fullName>
    </recommendedName>
</protein>
<accession>A0A084T0Y0</accession>
<feature type="signal peptide" evidence="2">
    <location>
        <begin position="1"/>
        <end position="22"/>
    </location>
</feature>
<dbReference type="GO" id="GO:0008768">
    <property type="term" value="F:UDP-sugar diphosphatase activity"/>
    <property type="evidence" value="ECO:0007669"/>
    <property type="project" value="TreeGrafter"/>
</dbReference>
<dbReference type="GO" id="GO:0008253">
    <property type="term" value="F:5'-nucleotidase activity"/>
    <property type="evidence" value="ECO:0007669"/>
    <property type="project" value="TreeGrafter"/>
</dbReference>
<feature type="domain" description="5'-Nucleotidase C-terminal" evidence="3">
    <location>
        <begin position="37"/>
        <end position="219"/>
    </location>
</feature>
<feature type="region of interest" description="Disordered" evidence="1">
    <location>
        <begin position="267"/>
        <end position="288"/>
    </location>
</feature>
<dbReference type="Proteomes" id="UP000028547">
    <property type="component" value="Unassembled WGS sequence"/>
</dbReference>
<dbReference type="GO" id="GO:0030288">
    <property type="term" value="C:outer membrane-bounded periplasmic space"/>
    <property type="evidence" value="ECO:0007669"/>
    <property type="project" value="TreeGrafter"/>
</dbReference>
<comment type="caution">
    <text evidence="4">The sequence shown here is derived from an EMBL/GenBank/DDBJ whole genome shotgun (WGS) entry which is preliminary data.</text>
</comment>
<dbReference type="GO" id="GO:0009166">
    <property type="term" value="P:nucleotide catabolic process"/>
    <property type="evidence" value="ECO:0007669"/>
    <property type="project" value="InterPro"/>
</dbReference>
<sequence length="288" mass="30818">MPPSKKRPVSLAGALVALALLAGCDTPAPPPDAVIFGKTQVYLNGARASVRTEETNLGNLTADAYLWFARKKDPSTVISLRNSGGIRESIETGEIRQLDIEKSLAFNNALVLVTVTAAQLEQVLEHGVAAVAPDVTAGQFLQVSGLRFEYDASKPAQLFDLDGNLLTEGERIRQAVIVDGSGNVVDTLVSNGALAGDPERTFRMVTLDFVVALGGDYFPFPLFELQNAARYNLVPLDTTPNNQGFNDEGREHRAFADYLAATWPASGPGYAEADTPKEADTRIKSVGP</sequence>
<evidence type="ECO:0000313" key="4">
    <source>
        <dbReference type="EMBL" id="KFA94365.1"/>
    </source>
</evidence>
<feature type="compositionally biased region" description="Basic and acidic residues" evidence="1">
    <location>
        <begin position="274"/>
        <end position="288"/>
    </location>
</feature>
<dbReference type="Gene3D" id="3.90.780.10">
    <property type="entry name" value="5'-Nucleotidase, C-terminal domain"/>
    <property type="match status" value="1"/>
</dbReference>
<evidence type="ECO:0000256" key="2">
    <source>
        <dbReference type="SAM" id="SignalP"/>
    </source>
</evidence>
<dbReference type="PANTHER" id="PTHR11575:SF24">
    <property type="entry name" value="5'-NUCLEOTIDASE"/>
    <property type="match status" value="1"/>
</dbReference>
<dbReference type="EMBL" id="JPMI01000017">
    <property type="protein sequence ID" value="KFA94365.1"/>
    <property type="molecule type" value="Genomic_DNA"/>
</dbReference>
<dbReference type="PROSITE" id="PS51257">
    <property type="entry name" value="PROKAR_LIPOPROTEIN"/>
    <property type="match status" value="1"/>
</dbReference>
<proteinExistence type="predicted"/>
<dbReference type="AlphaFoldDB" id="A0A084T0Y0"/>
<gene>
    <name evidence="4" type="ORF">Q664_03480</name>
</gene>
<feature type="chain" id="PRO_5001782037" description="5'-Nucleotidase C-terminal domain-containing protein" evidence="2">
    <location>
        <begin position="23"/>
        <end position="288"/>
    </location>
</feature>
<evidence type="ECO:0000259" key="3">
    <source>
        <dbReference type="Pfam" id="PF02872"/>
    </source>
</evidence>
<dbReference type="InterPro" id="IPR006179">
    <property type="entry name" value="5_nucleotidase/apyrase"/>
</dbReference>
<dbReference type="InterPro" id="IPR036907">
    <property type="entry name" value="5'-Nucleotdase_C_sf"/>
</dbReference>
<dbReference type="Pfam" id="PF02872">
    <property type="entry name" value="5_nucleotid_C"/>
    <property type="match status" value="1"/>
</dbReference>
<dbReference type="SUPFAM" id="SSF55816">
    <property type="entry name" value="5'-nucleotidase (syn. UDP-sugar hydrolase), C-terminal domain"/>
    <property type="match status" value="1"/>
</dbReference>
<dbReference type="RefSeq" id="WP_043389804.1">
    <property type="nucleotide sequence ID" value="NZ_JPMI01000017.1"/>
</dbReference>
<dbReference type="PANTHER" id="PTHR11575">
    <property type="entry name" value="5'-NUCLEOTIDASE-RELATED"/>
    <property type="match status" value="1"/>
</dbReference>
<evidence type="ECO:0000313" key="5">
    <source>
        <dbReference type="Proteomes" id="UP000028547"/>
    </source>
</evidence>
<reference evidence="4 5" key="1">
    <citation type="submission" date="2014-07" db="EMBL/GenBank/DDBJ databases">
        <title>Draft Genome Sequence of Gephyronic Acid Producer, Cystobacter violaceus Strain Cb vi76.</title>
        <authorList>
            <person name="Stevens D.C."/>
            <person name="Young J."/>
            <person name="Carmichael R."/>
            <person name="Tan J."/>
            <person name="Taylor R.E."/>
        </authorList>
    </citation>
    <scope>NUCLEOTIDE SEQUENCE [LARGE SCALE GENOMIC DNA]</scope>
    <source>
        <strain evidence="4 5">Cb vi76</strain>
    </source>
</reference>
<organism evidence="4 5">
    <name type="scientific">Archangium violaceum Cb vi76</name>
    <dbReference type="NCBI Taxonomy" id="1406225"/>
    <lineage>
        <taxon>Bacteria</taxon>
        <taxon>Pseudomonadati</taxon>
        <taxon>Myxococcota</taxon>
        <taxon>Myxococcia</taxon>
        <taxon>Myxococcales</taxon>
        <taxon>Cystobacterineae</taxon>
        <taxon>Archangiaceae</taxon>
        <taxon>Archangium</taxon>
    </lineage>
</organism>
<dbReference type="InterPro" id="IPR008334">
    <property type="entry name" value="5'-Nucleotdase_C"/>
</dbReference>